<keyword evidence="1" id="KW-1188">Viral release from host cell</keyword>
<gene>
    <name evidence="6" type="ORF">QO006_002325</name>
</gene>
<dbReference type="RefSeq" id="WP_307466386.1">
    <property type="nucleotide sequence ID" value="NZ_JAURUR010000007.1"/>
</dbReference>
<dbReference type="GO" id="GO:0008233">
    <property type="term" value="F:peptidase activity"/>
    <property type="evidence" value="ECO:0007669"/>
    <property type="project" value="UniProtKB-KW"/>
</dbReference>
<dbReference type="InterPro" id="IPR006433">
    <property type="entry name" value="Prohead_protease"/>
</dbReference>
<proteinExistence type="predicted"/>
<dbReference type="Proteomes" id="UP001232163">
    <property type="component" value="Unassembled WGS sequence"/>
</dbReference>
<sequence length="273" mass="29448">MEQKATTVEIKAGADGTFEGYAAVFGNVDSYGDIIQPGAFTKTIQERRGKIRVLWNHDSFAPPVGKLLDISEDGYGLKIKAQLSSTPRGQEIAQLMRDGVIDSMSIGYTTIRHDYEQRDDLGREVRNLREVKLYEFSPVNFPANEAASITQVKRQHEAEALLTQLDAFLHAELKAGRTLSAASLTRIKAALDSITGATDELTALLEAAEPSGKSHITPGAPAAANPSSEPPKHSPLVLALNAEAQRLTRETKTADLLAGLRAAAQRIYTPGGN</sequence>
<organism evidence="6 7">
    <name type="scientific">Deinococcus enclensis</name>
    <dbReference type="NCBI Taxonomy" id="1049582"/>
    <lineage>
        <taxon>Bacteria</taxon>
        <taxon>Thermotogati</taxon>
        <taxon>Deinococcota</taxon>
        <taxon>Deinococci</taxon>
        <taxon>Deinococcales</taxon>
        <taxon>Deinococcaceae</taxon>
        <taxon>Deinococcus</taxon>
    </lineage>
</organism>
<feature type="domain" description="Prohead serine protease" evidence="5">
    <location>
        <begin position="13"/>
        <end position="158"/>
    </location>
</feature>
<dbReference type="EMBL" id="JAURUR010000007">
    <property type="protein sequence ID" value="MDP9764878.1"/>
    <property type="molecule type" value="Genomic_DNA"/>
</dbReference>
<comment type="caution">
    <text evidence="6">The sequence shown here is derived from an EMBL/GenBank/DDBJ whole genome shotgun (WGS) entry which is preliminary data.</text>
</comment>
<dbReference type="NCBIfam" id="TIGR01543">
    <property type="entry name" value="proheadase_HK97"/>
    <property type="match status" value="1"/>
</dbReference>
<dbReference type="InterPro" id="IPR054613">
    <property type="entry name" value="Peptidase_S78_dom"/>
</dbReference>
<evidence type="ECO:0000259" key="5">
    <source>
        <dbReference type="Pfam" id="PF04586"/>
    </source>
</evidence>
<dbReference type="Pfam" id="PF04586">
    <property type="entry name" value="Peptidase_S78"/>
    <property type="match status" value="1"/>
</dbReference>
<keyword evidence="3" id="KW-0378">Hydrolase</keyword>
<reference evidence="6 7" key="1">
    <citation type="submission" date="2023-07" db="EMBL/GenBank/DDBJ databases">
        <title>Genomic Encyclopedia of Type Strains, Phase IV (KMG-IV): sequencing the most valuable type-strain genomes for metagenomic binning, comparative biology and taxonomic classification.</title>
        <authorList>
            <person name="Goeker M."/>
        </authorList>
    </citation>
    <scope>NUCLEOTIDE SEQUENCE [LARGE SCALE GENOMIC DNA]</scope>
    <source>
        <strain evidence="6 7">NIO-1023</strain>
    </source>
</reference>
<evidence type="ECO:0000256" key="3">
    <source>
        <dbReference type="ARBA" id="ARBA00022801"/>
    </source>
</evidence>
<feature type="compositionally biased region" description="Low complexity" evidence="4">
    <location>
        <begin position="218"/>
        <end position="227"/>
    </location>
</feature>
<protein>
    <submittedName>
        <fullName evidence="6">HK97 family phage prohead protease</fullName>
    </submittedName>
</protein>
<evidence type="ECO:0000256" key="1">
    <source>
        <dbReference type="ARBA" id="ARBA00022612"/>
    </source>
</evidence>
<feature type="region of interest" description="Disordered" evidence="4">
    <location>
        <begin position="209"/>
        <end position="234"/>
    </location>
</feature>
<evidence type="ECO:0000256" key="2">
    <source>
        <dbReference type="ARBA" id="ARBA00022670"/>
    </source>
</evidence>
<keyword evidence="2 6" id="KW-0645">Protease</keyword>
<dbReference type="GO" id="GO:0006508">
    <property type="term" value="P:proteolysis"/>
    <property type="evidence" value="ECO:0007669"/>
    <property type="project" value="UniProtKB-KW"/>
</dbReference>
<accession>A0ABT9ME33</accession>
<name>A0ABT9ME33_9DEIO</name>
<evidence type="ECO:0000256" key="4">
    <source>
        <dbReference type="SAM" id="MobiDB-lite"/>
    </source>
</evidence>
<keyword evidence="7" id="KW-1185">Reference proteome</keyword>
<evidence type="ECO:0000313" key="7">
    <source>
        <dbReference type="Proteomes" id="UP001232163"/>
    </source>
</evidence>
<evidence type="ECO:0000313" key="6">
    <source>
        <dbReference type="EMBL" id="MDP9764878.1"/>
    </source>
</evidence>